<organism evidence="19 20">
    <name type="scientific">Pseudomicrostroma glucosiphilum</name>
    <dbReference type="NCBI Taxonomy" id="1684307"/>
    <lineage>
        <taxon>Eukaryota</taxon>
        <taxon>Fungi</taxon>
        <taxon>Dikarya</taxon>
        <taxon>Basidiomycota</taxon>
        <taxon>Ustilaginomycotina</taxon>
        <taxon>Exobasidiomycetes</taxon>
        <taxon>Microstromatales</taxon>
        <taxon>Microstromatales incertae sedis</taxon>
        <taxon>Pseudomicrostroma</taxon>
    </lineage>
</organism>
<keyword evidence="12" id="KW-0496">Mitochondrion</keyword>
<keyword evidence="20" id="KW-1185">Reference proteome</keyword>
<evidence type="ECO:0000256" key="11">
    <source>
        <dbReference type="ARBA" id="ARBA00022989"/>
    </source>
</evidence>
<evidence type="ECO:0000256" key="5">
    <source>
        <dbReference type="ARBA" id="ARBA00022448"/>
    </source>
</evidence>
<evidence type="ECO:0000313" key="20">
    <source>
        <dbReference type="Proteomes" id="UP000245942"/>
    </source>
</evidence>
<evidence type="ECO:0000313" key="19">
    <source>
        <dbReference type="EMBL" id="PWN18958.1"/>
    </source>
</evidence>
<dbReference type="EMBL" id="KZ819333">
    <property type="protein sequence ID" value="PWN18958.1"/>
    <property type="molecule type" value="Genomic_DNA"/>
</dbReference>
<evidence type="ECO:0000256" key="13">
    <source>
        <dbReference type="ARBA" id="ARBA00023136"/>
    </source>
</evidence>
<dbReference type="STRING" id="1684307.A0A316U2B6"/>
<evidence type="ECO:0000256" key="3">
    <source>
        <dbReference type="ARBA" id="ARBA00008915"/>
    </source>
</evidence>
<evidence type="ECO:0000256" key="1">
    <source>
        <dbReference type="ARBA" id="ARBA00003195"/>
    </source>
</evidence>
<protein>
    <recommendedName>
        <fullName evidence="4">NADH dehydrogenase [ubiquinone] 1 beta subcomplex subunit 11, mitochondrial</fullName>
    </recommendedName>
    <alternativeName>
        <fullName evidence="15">Complex I-ESSS</fullName>
    </alternativeName>
    <alternativeName>
        <fullName evidence="14">NADH-ubiquinone oxidoreductase ESSS subunit</fullName>
    </alternativeName>
</protein>
<dbReference type="GO" id="GO:0005743">
    <property type="term" value="C:mitochondrial inner membrane"/>
    <property type="evidence" value="ECO:0007669"/>
    <property type="project" value="UniProtKB-SubCell"/>
</dbReference>
<dbReference type="GeneID" id="37014824"/>
<evidence type="ECO:0000256" key="14">
    <source>
        <dbReference type="ARBA" id="ARBA00030753"/>
    </source>
</evidence>
<evidence type="ECO:0000256" key="17">
    <source>
        <dbReference type="SAM" id="MobiDB-lite"/>
    </source>
</evidence>
<evidence type="ECO:0000256" key="6">
    <source>
        <dbReference type="ARBA" id="ARBA00022660"/>
    </source>
</evidence>
<dbReference type="OrthoDB" id="2147978at2759"/>
<comment type="subunit">
    <text evidence="16">Complex I is composed of 45 different subunits. Interacts with BCAP31.</text>
</comment>
<gene>
    <name evidence="19" type="ORF">BCV69DRAFT_284567</name>
</gene>
<evidence type="ECO:0000256" key="18">
    <source>
        <dbReference type="SAM" id="Phobius"/>
    </source>
</evidence>
<accession>A0A316U2B6</accession>
<evidence type="ECO:0000256" key="4">
    <source>
        <dbReference type="ARBA" id="ARBA00018632"/>
    </source>
</evidence>
<evidence type="ECO:0000256" key="12">
    <source>
        <dbReference type="ARBA" id="ARBA00023128"/>
    </source>
</evidence>
<dbReference type="AlphaFoldDB" id="A0A316U2B6"/>
<keyword evidence="7 18" id="KW-0812">Transmembrane</keyword>
<evidence type="ECO:0000256" key="9">
    <source>
        <dbReference type="ARBA" id="ARBA00022946"/>
    </source>
</evidence>
<comment type="subcellular location">
    <subcellularLocation>
        <location evidence="2">Mitochondrion inner membrane</location>
        <topology evidence="2">Single-pass membrane protein</topology>
    </subcellularLocation>
</comment>
<keyword evidence="10" id="KW-0249">Electron transport</keyword>
<evidence type="ECO:0000256" key="7">
    <source>
        <dbReference type="ARBA" id="ARBA00022692"/>
    </source>
</evidence>
<sequence>MLQLAQSSSSRAVARLATAPLRTAGQRRLASGGGSNYNQPSGFLFGEKPLPKGQKREKEDWENIWYWGMGGGLVFMTIGYLYKPDTSIQSWAMPEAKKNLEASGKTWKYVPSKNSDYYGKET</sequence>
<dbReference type="PANTHER" id="PTHR40637:SF1">
    <property type="entry name" value="ESSS SUBUNIT OF NADH:UBIQUINONE OXIDOREDUCTASE (COMPLEX I) PROTEIN"/>
    <property type="match status" value="1"/>
</dbReference>
<dbReference type="RefSeq" id="XP_025346118.1">
    <property type="nucleotide sequence ID" value="XM_025493090.1"/>
</dbReference>
<evidence type="ECO:0000256" key="10">
    <source>
        <dbReference type="ARBA" id="ARBA00022982"/>
    </source>
</evidence>
<evidence type="ECO:0000256" key="15">
    <source>
        <dbReference type="ARBA" id="ARBA00031387"/>
    </source>
</evidence>
<reference evidence="19 20" key="1">
    <citation type="journal article" date="2018" name="Mol. Biol. Evol.">
        <title>Broad Genomic Sampling Reveals a Smut Pathogenic Ancestry of the Fungal Clade Ustilaginomycotina.</title>
        <authorList>
            <person name="Kijpornyongpan T."/>
            <person name="Mondo S.J."/>
            <person name="Barry K."/>
            <person name="Sandor L."/>
            <person name="Lee J."/>
            <person name="Lipzen A."/>
            <person name="Pangilinan J."/>
            <person name="LaButti K."/>
            <person name="Hainaut M."/>
            <person name="Henrissat B."/>
            <person name="Grigoriev I.V."/>
            <person name="Spatafora J.W."/>
            <person name="Aime M.C."/>
        </authorList>
    </citation>
    <scope>NUCLEOTIDE SEQUENCE [LARGE SCALE GENOMIC DNA]</scope>
    <source>
        <strain evidence="19 20">MCA 4718</strain>
    </source>
</reference>
<evidence type="ECO:0000256" key="8">
    <source>
        <dbReference type="ARBA" id="ARBA00022792"/>
    </source>
</evidence>
<keyword evidence="8" id="KW-0999">Mitochondrion inner membrane</keyword>
<comment type="similarity">
    <text evidence="3">Belongs to the complex I NDUFB11 subunit family.</text>
</comment>
<dbReference type="InterPro" id="IPR019329">
    <property type="entry name" value="NADH_UbQ_OxRdtase_ESSS_su"/>
</dbReference>
<keyword evidence="13 18" id="KW-0472">Membrane</keyword>
<comment type="function">
    <text evidence="1">Accessory subunit of the mitochondrial membrane respiratory chain NADH dehydrogenase (Complex I), that is believed not to be involved in catalysis. Complex I functions in the transfer of electrons from NADH to the respiratory chain. The immediate electron acceptor for the enzyme is believed to be ubiquinone.</text>
</comment>
<keyword evidence="9" id="KW-0809">Transit peptide</keyword>
<dbReference type="Pfam" id="PF10183">
    <property type="entry name" value="ESSS"/>
    <property type="match status" value="1"/>
</dbReference>
<dbReference type="PANTHER" id="PTHR40637">
    <property type="entry name" value="ESSS SUBUNIT OF NADH:UBIQUINONE OXIDOREDUCTASE (COMPLEX I) PROTEIN"/>
    <property type="match status" value="1"/>
</dbReference>
<proteinExistence type="inferred from homology"/>
<feature type="region of interest" description="Disordered" evidence="17">
    <location>
        <begin position="24"/>
        <end position="55"/>
    </location>
</feature>
<feature type="transmembrane region" description="Helical" evidence="18">
    <location>
        <begin position="64"/>
        <end position="82"/>
    </location>
</feature>
<keyword evidence="11 18" id="KW-1133">Transmembrane helix</keyword>
<name>A0A316U2B6_9BASI</name>
<keyword evidence="6" id="KW-0679">Respiratory chain</keyword>
<evidence type="ECO:0000256" key="2">
    <source>
        <dbReference type="ARBA" id="ARBA00004434"/>
    </source>
</evidence>
<keyword evidence="5" id="KW-0813">Transport</keyword>
<evidence type="ECO:0000256" key="16">
    <source>
        <dbReference type="ARBA" id="ARBA00046528"/>
    </source>
</evidence>
<dbReference type="Proteomes" id="UP000245942">
    <property type="component" value="Unassembled WGS sequence"/>
</dbReference>